<dbReference type="Proteomes" id="UP001472677">
    <property type="component" value="Unassembled WGS sequence"/>
</dbReference>
<dbReference type="InterPro" id="IPR008942">
    <property type="entry name" value="ENTH_VHS"/>
</dbReference>
<comment type="caution">
    <text evidence="4">The sequence shown here is derived from an EMBL/GenBank/DDBJ whole genome shotgun (WGS) entry which is preliminary data.</text>
</comment>
<protein>
    <recommendedName>
        <fullName evidence="3">CID domain-containing protein</fullName>
    </recommendedName>
</protein>
<feature type="compositionally biased region" description="Polar residues" evidence="2">
    <location>
        <begin position="332"/>
        <end position="354"/>
    </location>
</feature>
<dbReference type="SUPFAM" id="SSF48464">
    <property type="entry name" value="ENTH/VHS domain"/>
    <property type="match status" value="1"/>
</dbReference>
<dbReference type="PANTHER" id="PTHR15921:SF3">
    <property type="entry name" value="PRE-MRNA CLEAVAGE COMPLEX 2 PROTEIN PCF11"/>
    <property type="match status" value="1"/>
</dbReference>
<dbReference type="CDD" id="cd16982">
    <property type="entry name" value="CID_Pcf11"/>
    <property type="match status" value="1"/>
</dbReference>
<dbReference type="InterPro" id="IPR047415">
    <property type="entry name" value="Pcf11_CID"/>
</dbReference>
<dbReference type="PANTHER" id="PTHR15921">
    <property type="entry name" value="PRE-MRNA CLEAVAGE COMPLEX II"/>
    <property type="match status" value="1"/>
</dbReference>
<evidence type="ECO:0000259" key="3">
    <source>
        <dbReference type="PROSITE" id="PS51391"/>
    </source>
</evidence>
<keyword evidence="5" id="KW-1185">Reference proteome</keyword>
<reference evidence="4 5" key="1">
    <citation type="journal article" date="2024" name="G3 (Bethesda)">
        <title>Genome assembly of Hibiscus sabdariffa L. provides insights into metabolisms of medicinal natural products.</title>
        <authorList>
            <person name="Kim T."/>
        </authorList>
    </citation>
    <scope>NUCLEOTIDE SEQUENCE [LARGE SCALE GENOMIC DNA]</scope>
    <source>
        <strain evidence="4">TK-2024</strain>
        <tissue evidence="4">Old leaves</tissue>
    </source>
</reference>
<name>A0ABR2GD48_9ROSI</name>
<evidence type="ECO:0000313" key="4">
    <source>
        <dbReference type="EMBL" id="KAK8600421.1"/>
    </source>
</evidence>
<proteinExistence type="predicted"/>
<dbReference type="InterPro" id="IPR006569">
    <property type="entry name" value="CID_dom"/>
</dbReference>
<dbReference type="Pfam" id="PF04818">
    <property type="entry name" value="CID"/>
    <property type="match status" value="1"/>
</dbReference>
<feature type="region of interest" description="Disordered" evidence="2">
    <location>
        <begin position="332"/>
        <end position="359"/>
    </location>
</feature>
<accession>A0ABR2GD48</accession>
<organism evidence="4 5">
    <name type="scientific">Hibiscus sabdariffa</name>
    <name type="common">roselle</name>
    <dbReference type="NCBI Taxonomy" id="183260"/>
    <lineage>
        <taxon>Eukaryota</taxon>
        <taxon>Viridiplantae</taxon>
        <taxon>Streptophyta</taxon>
        <taxon>Embryophyta</taxon>
        <taxon>Tracheophyta</taxon>
        <taxon>Spermatophyta</taxon>
        <taxon>Magnoliopsida</taxon>
        <taxon>eudicotyledons</taxon>
        <taxon>Gunneridae</taxon>
        <taxon>Pentapetalae</taxon>
        <taxon>rosids</taxon>
        <taxon>malvids</taxon>
        <taxon>Malvales</taxon>
        <taxon>Malvaceae</taxon>
        <taxon>Malvoideae</taxon>
        <taxon>Hibiscus</taxon>
    </lineage>
</organism>
<feature type="compositionally biased region" description="Basic and acidic residues" evidence="2">
    <location>
        <begin position="128"/>
        <end position="144"/>
    </location>
</feature>
<keyword evidence="1" id="KW-0507">mRNA processing</keyword>
<sequence length="391" mass="43915">MNSEIKQWLRDNLLQRLRFDRDTQTWSLIFGATCLYLWLYRNGLVYGIDGVETWSVLAKVRGWYETIGAGEEREDVCVSAGARSTTIVQGSHGSTRDNPIRWYPPLEGWCKGVGFACMLIDMENTRRPFDRSREPGLKRPRLSDDLALNPNGRPFPKRTNPVGAASTLRFQSGGSETNDLSRGGGGAYEPQPLSHQQLQQQQQELVNQYKTALAELTFNSKPIITNLTIIAGESIHAAKAIAATVCANILEVPIDQKLPSLYLLDSIVKNIGRDYIKFFASRLPEVFCKAYRQVDPPVHQSMRHLFGTWKGVFPLQSLQVIEKELGFAPLTDVSSSGTTSRPDPRTQRPQQSIHINPKYLEKQSLQQSSRVKGMVNDMTGTLADQCMKKRS</sequence>
<evidence type="ECO:0000256" key="1">
    <source>
        <dbReference type="ARBA" id="ARBA00022664"/>
    </source>
</evidence>
<dbReference type="SMART" id="SM00582">
    <property type="entry name" value="RPR"/>
    <property type="match status" value="1"/>
</dbReference>
<evidence type="ECO:0000256" key="2">
    <source>
        <dbReference type="SAM" id="MobiDB-lite"/>
    </source>
</evidence>
<feature type="domain" description="CID" evidence="3">
    <location>
        <begin position="201"/>
        <end position="329"/>
    </location>
</feature>
<dbReference type="EMBL" id="JBBPBM010000001">
    <property type="protein sequence ID" value="KAK8600421.1"/>
    <property type="molecule type" value="Genomic_DNA"/>
</dbReference>
<dbReference type="PROSITE" id="PS51391">
    <property type="entry name" value="CID"/>
    <property type="match status" value="1"/>
</dbReference>
<evidence type="ECO:0000313" key="5">
    <source>
        <dbReference type="Proteomes" id="UP001472677"/>
    </source>
</evidence>
<gene>
    <name evidence="4" type="ORF">V6N12_050275</name>
</gene>
<dbReference type="Gene3D" id="1.25.40.90">
    <property type="match status" value="1"/>
</dbReference>
<dbReference type="InterPro" id="IPR045154">
    <property type="entry name" value="PCF11-like"/>
</dbReference>
<feature type="region of interest" description="Disordered" evidence="2">
    <location>
        <begin position="128"/>
        <end position="195"/>
    </location>
</feature>
<feature type="compositionally biased region" description="Polar residues" evidence="2">
    <location>
        <begin position="168"/>
        <end position="180"/>
    </location>
</feature>